<dbReference type="GO" id="GO:0098797">
    <property type="term" value="C:plasma membrane protein complex"/>
    <property type="evidence" value="ECO:0007669"/>
    <property type="project" value="TreeGrafter"/>
</dbReference>
<dbReference type="RefSeq" id="WP_140997226.1">
    <property type="nucleotide sequence ID" value="NZ_VDCZ01000003.1"/>
</dbReference>
<dbReference type="EMBL" id="WQLW01000003">
    <property type="protein sequence ID" value="MVO08836.1"/>
    <property type="molecule type" value="Genomic_DNA"/>
</dbReference>
<evidence type="ECO:0000256" key="7">
    <source>
        <dbReference type="ARBA" id="ARBA00022927"/>
    </source>
</evidence>
<evidence type="ECO:0000256" key="9">
    <source>
        <dbReference type="ARBA" id="ARBA00023136"/>
    </source>
</evidence>
<comment type="similarity">
    <text evidence="2">Belongs to the TonB family.</text>
</comment>
<dbReference type="AlphaFoldDB" id="A0A6I4IS14"/>
<evidence type="ECO:0000256" key="3">
    <source>
        <dbReference type="ARBA" id="ARBA00022448"/>
    </source>
</evidence>
<name>A0A6I4IS14_9FLAO</name>
<dbReference type="Pfam" id="PF03544">
    <property type="entry name" value="TonB_C"/>
    <property type="match status" value="1"/>
</dbReference>
<dbReference type="NCBIfam" id="TIGR01352">
    <property type="entry name" value="tonB_Cterm"/>
    <property type="match status" value="1"/>
</dbReference>
<dbReference type="OrthoDB" id="1095452at2"/>
<dbReference type="GO" id="GO:0055085">
    <property type="term" value="P:transmembrane transport"/>
    <property type="evidence" value="ECO:0007669"/>
    <property type="project" value="InterPro"/>
</dbReference>
<sequence>MEVKKNPNVDPKRNSGLFFQIGLVAVLVLTYLGIEMKSEDPRVENEKFALTDNLVLEEEDVVLTMPPVQRLPPPPPPAPEVIEVVKNEIKLEEKKIETTEIEENKPVTVVEASEVGETGPSLDDIPDEMPFAIIEQIPMFPGCEGVAKSKQMDCFNEKMNAHIKKYFSYPERAAENGSQGSVAVQFMIDKDGVVKDIQVRGRGIKQDAELLEQEAQRIISKLPKFTPGKQRGKAVRVKYGLPITFKLQ</sequence>
<keyword evidence="8 10" id="KW-1133">Transmembrane helix</keyword>
<feature type="domain" description="TonB C-terminal" evidence="11">
    <location>
        <begin position="154"/>
        <end position="248"/>
    </location>
</feature>
<dbReference type="PANTHER" id="PTHR33446">
    <property type="entry name" value="PROTEIN TONB-RELATED"/>
    <property type="match status" value="1"/>
</dbReference>
<dbReference type="SUPFAM" id="SSF74653">
    <property type="entry name" value="TolA/TonB C-terminal domain"/>
    <property type="match status" value="1"/>
</dbReference>
<feature type="transmembrane region" description="Helical" evidence="10">
    <location>
        <begin position="17"/>
        <end position="34"/>
    </location>
</feature>
<evidence type="ECO:0000259" key="11">
    <source>
        <dbReference type="PROSITE" id="PS52015"/>
    </source>
</evidence>
<keyword evidence="5" id="KW-0997">Cell inner membrane</keyword>
<dbReference type="PROSITE" id="PS52015">
    <property type="entry name" value="TONB_CTD"/>
    <property type="match status" value="1"/>
</dbReference>
<keyword evidence="4" id="KW-1003">Cell membrane</keyword>
<dbReference type="InterPro" id="IPR051045">
    <property type="entry name" value="TonB-dependent_transducer"/>
</dbReference>
<evidence type="ECO:0000313" key="13">
    <source>
        <dbReference type="Proteomes" id="UP000431264"/>
    </source>
</evidence>
<reference evidence="13" key="1">
    <citation type="submission" date="2019-05" db="EMBL/GenBank/DDBJ databases">
        <title>Flavobacterium profundi sp. nov., isolated from a deep-sea seamount.</title>
        <authorList>
            <person name="Zhang D.-C."/>
        </authorList>
    </citation>
    <scope>NUCLEOTIDE SEQUENCE [LARGE SCALE GENOMIC DNA]</scope>
    <source>
        <strain evidence="13">TP390</strain>
    </source>
</reference>
<evidence type="ECO:0000256" key="5">
    <source>
        <dbReference type="ARBA" id="ARBA00022519"/>
    </source>
</evidence>
<gene>
    <name evidence="12" type="ORF">GOQ30_06620</name>
</gene>
<dbReference type="InterPro" id="IPR037682">
    <property type="entry name" value="TonB_C"/>
</dbReference>
<comment type="caution">
    <text evidence="12">The sequence shown here is derived from an EMBL/GenBank/DDBJ whole genome shotgun (WGS) entry which is preliminary data.</text>
</comment>
<keyword evidence="13" id="KW-1185">Reference proteome</keyword>
<evidence type="ECO:0000256" key="2">
    <source>
        <dbReference type="ARBA" id="ARBA00006555"/>
    </source>
</evidence>
<dbReference type="Proteomes" id="UP000431264">
    <property type="component" value="Unassembled WGS sequence"/>
</dbReference>
<organism evidence="12 13">
    <name type="scientific">Flavobacterium profundi</name>
    <dbReference type="NCBI Taxonomy" id="1774945"/>
    <lineage>
        <taxon>Bacteria</taxon>
        <taxon>Pseudomonadati</taxon>
        <taxon>Bacteroidota</taxon>
        <taxon>Flavobacteriia</taxon>
        <taxon>Flavobacteriales</taxon>
        <taxon>Flavobacteriaceae</taxon>
        <taxon>Flavobacterium</taxon>
    </lineage>
</organism>
<dbReference type="GO" id="GO:0031992">
    <property type="term" value="F:energy transducer activity"/>
    <property type="evidence" value="ECO:0007669"/>
    <property type="project" value="InterPro"/>
</dbReference>
<evidence type="ECO:0000256" key="1">
    <source>
        <dbReference type="ARBA" id="ARBA00004383"/>
    </source>
</evidence>
<dbReference type="GO" id="GO:0015891">
    <property type="term" value="P:siderophore transport"/>
    <property type="evidence" value="ECO:0007669"/>
    <property type="project" value="InterPro"/>
</dbReference>
<evidence type="ECO:0000256" key="8">
    <source>
        <dbReference type="ARBA" id="ARBA00022989"/>
    </source>
</evidence>
<dbReference type="InterPro" id="IPR006260">
    <property type="entry name" value="TonB/TolA_C"/>
</dbReference>
<evidence type="ECO:0000256" key="4">
    <source>
        <dbReference type="ARBA" id="ARBA00022475"/>
    </source>
</evidence>
<dbReference type="Gene3D" id="3.30.1150.10">
    <property type="match status" value="1"/>
</dbReference>
<dbReference type="InterPro" id="IPR003538">
    <property type="entry name" value="TonB"/>
</dbReference>
<evidence type="ECO:0000313" key="12">
    <source>
        <dbReference type="EMBL" id="MVO08836.1"/>
    </source>
</evidence>
<keyword evidence="9 10" id="KW-0472">Membrane</keyword>
<dbReference type="PRINTS" id="PR01374">
    <property type="entry name" value="TONBPROTEIN"/>
</dbReference>
<dbReference type="GO" id="GO:0015031">
    <property type="term" value="P:protein transport"/>
    <property type="evidence" value="ECO:0007669"/>
    <property type="project" value="UniProtKB-KW"/>
</dbReference>
<keyword evidence="3" id="KW-0813">Transport</keyword>
<keyword evidence="6 10" id="KW-0812">Transmembrane</keyword>
<comment type="subcellular location">
    <subcellularLocation>
        <location evidence="1">Cell inner membrane</location>
        <topology evidence="1">Single-pass membrane protein</topology>
        <orientation evidence="1">Periplasmic side</orientation>
    </subcellularLocation>
</comment>
<dbReference type="GO" id="GO:0030288">
    <property type="term" value="C:outer membrane-bounded periplasmic space"/>
    <property type="evidence" value="ECO:0007669"/>
    <property type="project" value="InterPro"/>
</dbReference>
<accession>A0A6I4IS14</accession>
<protein>
    <submittedName>
        <fullName evidence="12">TonB family protein</fullName>
    </submittedName>
</protein>
<evidence type="ECO:0000256" key="6">
    <source>
        <dbReference type="ARBA" id="ARBA00022692"/>
    </source>
</evidence>
<evidence type="ECO:0000256" key="10">
    <source>
        <dbReference type="SAM" id="Phobius"/>
    </source>
</evidence>
<keyword evidence="7" id="KW-0653">Protein transport</keyword>
<dbReference type="PANTHER" id="PTHR33446:SF2">
    <property type="entry name" value="PROTEIN TONB"/>
    <property type="match status" value="1"/>
</dbReference>
<proteinExistence type="inferred from homology"/>